<gene>
    <name evidence="1" type="ORF">RFULGI_LOCUS2644</name>
</gene>
<keyword evidence="2" id="KW-1185">Reference proteome</keyword>
<sequence length="90" mass="10307">MLMLNKELEPVGSNNISVQLNMTQVEGFPEEFDVFQRAGDGLQQLRITHEISHNTFERQSISGLDIAQTRFKRAPSWKVDMNALVLDNME</sequence>
<dbReference type="OrthoDB" id="2492056at2759"/>
<comment type="caution">
    <text evidence="1">The sequence shown here is derived from an EMBL/GenBank/DDBJ whole genome shotgun (WGS) entry which is preliminary data.</text>
</comment>
<proteinExistence type="predicted"/>
<accession>A0A9N9F360</accession>
<protein>
    <submittedName>
        <fullName evidence="1">3841_t:CDS:1</fullName>
    </submittedName>
</protein>
<evidence type="ECO:0000313" key="1">
    <source>
        <dbReference type="EMBL" id="CAG8505535.1"/>
    </source>
</evidence>
<dbReference type="EMBL" id="CAJVPZ010002057">
    <property type="protein sequence ID" value="CAG8505535.1"/>
    <property type="molecule type" value="Genomic_DNA"/>
</dbReference>
<name>A0A9N9F360_9GLOM</name>
<reference evidence="1" key="1">
    <citation type="submission" date="2021-06" db="EMBL/GenBank/DDBJ databases">
        <authorList>
            <person name="Kallberg Y."/>
            <person name="Tangrot J."/>
            <person name="Rosling A."/>
        </authorList>
    </citation>
    <scope>NUCLEOTIDE SEQUENCE</scope>
    <source>
        <strain evidence="1">IN212</strain>
    </source>
</reference>
<evidence type="ECO:0000313" key="2">
    <source>
        <dbReference type="Proteomes" id="UP000789396"/>
    </source>
</evidence>
<dbReference type="AlphaFoldDB" id="A0A9N9F360"/>
<dbReference type="Proteomes" id="UP000789396">
    <property type="component" value="Unassembled WGS sequence"/>
</dbReference>
<organism evidence="1 2">
    <name type="scientific">Racocetra fulgida</name>
    <dbReference type="NCBI Taxonomy" id="60492"/>
    <lineage>
        <taxon>Eukaryota</taxon>
        <taxon>Fungi</taxon>
        <taxon>Fungi incertae sedis</taxon>
        <taxon>Mucoromycota</taxon>
        <taxon>Glomeromycotina</taxon>
        <taxon>Glomeromycetes</taxon>
        <taxon>Diversisporales</taxon>
        <taxon>Gigasporaceae</taxon>
        <taxon>Racocetra</taxon>
    </lineage>
</organism>